<accession>A0A2P8QB90</accession>
<dbReference type="PANTHER" id="PTHR11712">
    <property type="entry name" value="POLYKETIDE SYNTHASE-RELATED"/>
    <property type="match status" value="1"/>
</dbReference>
<dbReference type="Proteomes" id="UP000240429">
    <property type="component" value="Unassembled WGS sequence"/>
</dbReference>
<evidence type="ECO:0000256" key="1">
    <source>
        <dbReference type="ARBA" id="ARBA00008467"/>
    </source>
</evidence>
<dbReference type="InterPro" id="IPR014030">
    <property type="entry name" value="Ketoacyl_synth_N"/>
</dbReference>
<name>A0A2P8QB90_9ACTN</name>
<comment type="similarity">
    <text evidence="1 4">Belongs to the thiolase-like superfamily. Beta-ketoacyl-ACP synthases family.</text>
</comment>
<dbReference type="InterPro" id="IPR020841">
    <property type="entry name" value="PKS_Beta-ketoAc_synthase_dom"/>
</dbReference>
<evidence type="ECO:0000313" key="7">
    <source>
        <dbReference type="Proteomes" id="UP000240429"/>
    </source>
</evidence>
<dbReference type="RefSeq" id="WP_107016219.1">
    <property type="nucleotide sequence ID" value="NZ_KZ679040.1"/>
</dbReference>
<evidence type="ECO:0000259" key="5">
    <source>
        <dbReference type="PROSITE" id="PS52004"/>
    </source>
</evidence>
<reference evidence="6 7" key="1">
    <citation type="submission" date="2018-03" db="EMBL/GenBank/DDBJ databases">
        <title>Streptomyces dioscori sp. nov., a novel endophytic actinobacterium isolated from bulbil of Dioscorea bulbifera L.</title>
        <authorList>
            <person name="Zhikuan W."/>
        </authorList>
    </citation>
    <scope>NUCLEOTIDE SEQUENCE [LARGE SCALE GENOMIC DNA]</scope>
    <source>
        <strain evidence="6 7">A217</strain>
    </source>
</reference>
<evidence type="ECO:0000313" key="6">
    <source>
        <dbReference type="EMBL" id="PSM43484.1"/>
    </source>
</evidence>
<dbReference type="InterPro" id="IPR016039">
    <property type="entry name" value="Thiolase-like"/>
</dbReference>
<dbReference type="InterPro" id="IPR000794">
    <property type="entry name" value="Beta-ketoacyl_synthase"/>
</dbReference>
<dbReference type="AlphaFoldDB" id="A0A2P8QB90"/>
<protein>
    <submittedName>
        <fullName evidence="6">Ketosynthase chain-length factor</fullName>
    </submittedName>
</protein>
<dbReference type="SUPFAM" id="SSF53901">
    <property type="entry name" value="Thiolase-like"/>
    <property type="match status" value="2"/>
</dbReference>
<evidence type="ECO:0000256" key="3">
    <source>
        <dbReference type="ARBA" id="ARBA00023315"/>
    </source>
</evidence>
<gene>
    <name evidence="6" type="ORF">C6Y14_10240</name>
</gene>
<dbReference type="Gene3D" id="3.40.47.10">
    <property type="match status" value="2"/>
</dbReference>
<dbReference type="GO" id="GO:0006633">
    <property type="term" value="P:fatty acid biosynthetic process"/>
    <property type="evidence" value="ECO:0007669"/>
    <property type="project" value="TreeGrafter"/>
</dbReference>
<dbReference type="CDD" id="cd00832">
    <property type="entry name" value="CLF"/>
    <property type="match status" value="1"/>
</dbReference>
<dbReference type="EMBL" id="PYBJ01000005">
    <property type="protein sequence ID" value="PSM43484.1"/>
    <property type="molecule type" value="Genomic_DNA"/>
</dbReference>
<feature type="domain" description="Ketosynthase family 3 (KS3)" evidence="5">
    <location>
        <begin position="17"/>
        <end position="417"/>
    </location>
</feature>
<dbReference type="GO" id="GO:0004315">
    <property type="term" value="F:3-oxoacyl-[acyl-carrier-protein] synthase activity"/>
    <property type="evidence" value="ECO:0007669"/>
    <property type="project" value="TreeGrafter"/>
</dbReference>
<dbReference type="PROSITE" id="PS52004">
    <property type="entry name" value="KS3_2"/>
    <property type="match status" value="1"/>
</dbReference>
<dbReference type="OrthoDB" id="416758at2"/>
<keyword evidence="7" id="KW-1185">Reference proteome</keyword>
<sequence length="421" mass="43249">MTTAPTTAGPTTTVSGTARAVVTGVGVLAPNGIGAEEYWAATLRGESGIARITRFDPSSYPSRLAGEVTGFSVRDHIPSRLVPQTDRTTQFALAGADWALADAGLSADSLPADERGVVTASASGGFEFGQRELGHLWGKDPKHVSAYMSFAWFYAVNSGQVSIRHDLRGPTGVLVTDQAGGLDAVAQARRRIRRGTPLMLTGGMDASLCPYGLAAQISAGILSGSEDPTRAYLPFDAAADGHVPGEGGAILTLEDADRARQRGARVHGEISGYAATFDPRPGSGRPANLERAVRGALDDAGLRPGDIAFVLADGAGEPEPDRVEAQALAAVFGPGGVPVSVPKTMTGRLYSGAAPLDLVTALFGLRDGVVPPTVHVEETTGHDIDLVTGAPRPVTGDAALVLARGRGGFNSAMVVRGPSAA</sequence>
<organism evidence="6 7">
    <name type="scientific">Streptomyces dioscori</name>
    <dbReference type="NCBI Taxonomy" id="2109333"/>
    <lineage>
        <taxon>Bacteria</taxon>
        <taxon>Bacillati</taxon>
        <taxon>Actinomycetota</taxon>
        <taxon>Actinomycetes</taxon>
        <taxon>Kitasatosporales</taxon>
        <taxon>Streptomycetaceae</taxon>
        <taxon>Streptomyces</taxon>
        <taxon>Streptomyces aurantiacus group</taxon>
    </lineage>
</organism>
<dbReference type="Pfam" id="PF02801">
    <property type="entry name" value="Ketoacyl-synt_C"/>
    <property type="match status" value="1"/>
</dbReference>
<dbReference type="PANTHER" id="PTHR11712:SF322">
    <property type="entry name" value="POLYKETIDE BETA-KETOACYL SYNTHASE 2-RELATED"/>
    <property type="match status" value="1"/>
</dbReference>
<keyword evidence="2 4" id="KW-0808">Transferase</keyword>
<dbReference type="SMART" id="SM00825">
    <property type="entry name" value="PKS_KS"/>
    <property type="match status" value="1"/>
</dbReference>
<comment type="caution">
    <text evidence="6">The sequence shown here is derived from an EMBL/GenBank/DDBJ whole genome shotgun (WGS) entry which is preliminary data.</text>
</comment>
<proteinExistence type="inferred from homology"/>
<evidence type="ECO:0000256" key="4">
    <source>
        <dbReference type="RuleBase" id="RU003694"/>
    </source>
</evidence>
<keyword evidence="3" id="KW-0012">Acyltransferase</keyword>
<dbReference type="Pfam" id="PF00109">
    <property type="entry name" value="ketoacyl-synt"/>
    <property type="match status" value="1"/>
</dbReference>
<evidence type="ECO:0000256" key="2">
    <source>
        <dbReference type="ARBA" id="ARBA00022679"/>
    </source>
</evidence>
<dbReference type="InterPro" id="IPR014031">
    <property type="entry name" value="Ketoacyl_synth_C"/>
</dbReference>